<comment type="cofactor">
    <cofactor evidence="2">
        <name>FAD</name>
        <dbReference type="ChEBI" id="CHEBI:57692"/>
    </cofactor>
</comment>
<dbReference type="Proteomes" id="UP000182058">
    <property type="component" value="Chromosome I"/>
</dbReference>
<dbReference type="InterPro" id="IPR002081">
    <property type="entry name" value="Cryptochrome/DNA_photolyase_1"/>
</dbReference>
<dbReference type="InterPro" id="IPR036134">
    <property type="entry name" value="Crypto/Photolyase_FAD-like_sf"/>
</dbReference>
<reference evidence="7 8" key="1">
    <citation type="submission" date="2016-10" db="EMBL/GenBank/DDBJ databases">
        <authorList>
            <person name="Varghese N."/>
            <person name="Submissions S."/>
        </authorList>
    </citation>
    <scope>NUCLEOTIDE SEQUENCE [LARGE SCALE GENOMIC DNA]</scope>
    <source>
        <strain evidence="7 8">BS3667</strain>
    </source>
</reference>
<organism evidence="7 8">
    <name type="scientific">Pseudomonas psychrophila</name>
    <dbReference type="NCBI Taxonomy" id="122355"/>
    <lineage>
        <taxon>Bacteria</taxon>
        <taxon>Pseudomonadati</taxon>
        <taxon>Pseudomonadota</taxon>
        <taxon>Gammaproteobacteria</taxon>
        <taxon>Pseudomonadales</taxon>
        <taxon>Pseudomonadaceae</taxon>
        <taxon>Pseudomonas</taxon>
    </lineage>
</organism>
<dbReference type="EMBL" id="LT629795">
    <property type="protein sequence ID" value="SDU74833.1"/>
    <property type="molecule type" value="Genomic_DNA"/>
</dbReference>
<keyword evidence="8" id="KW-1185">Reference proteome</keyword>
<keyword evidence="4 5" id="KW-0274">FAD</keyword>
<evidence type="ECO:0000313" key="7">
    <source>
        <dbReference type="EMBL" id="SDU74833.1"/>
    </source>
</evidence>
<feature type="domain" description="Photolyase/cryptochrome alpha/beta" evidence="6">
    <location>
        <begin position="1"/>
        <end position="132"/>
    </location>
</feature>
<name>A0ABY0WA41_9PSED</name>
<dbReference type="RefSeq" id="WP_046809105.1">
    <property type="nucleotide sequence ID" value="NZ_CP049044.1"/>
</dbReference>
<evidence type="ECO:0000256" key="4">
    <source>
        <dbReference type="ARBA" id="ARBA00022827"/>
    </source>
</evidence>
<dbReference type="InterPro" id="IPR014729">
    <property type="entry name" value="Rossmann-like_a/b/a_fold"/>
</dbReference>
<evidence type="ECO:0000256" key="5">
    <source>
        <dbReference type="RuleBase" id="RU004182"/>
    </source>
</evidence>
<evidence type="ECO:0000256" key="3">
    <source>
        <dbReference type="ARBA" id="ARBA00022630"/>
    </source>
</evidence>
<comment type="similarity">
    <text evidence="5">Belongs to the DNA photolyase family.</text>
</comment>
<dbReference type="Gene3D" id="1.10.579.10">
    <property type="entry name" value="DNA Cyclobutane Dipyrimidine Photolyase, subunit A, domain 3"/>
    <property type="match status" value="1"/>
</dbReference>
<sequence>MQLIWLRTDLRHYDNTALSAAAKRGPTAAVYLISPEQWQAHDDAPSKVDFWLRNLRTLSDSLQQLNIPLLIRTAPTWDQASAVLLELCQQLDVQAVHVNEEYGINETRRDKEVAQSLEARGIEFHRYLDQLLFQPGSILTQSGSYFQVFSQFRRICYNRLHMALPRIVARPDSQAPLNIVPDSIPESVSGFAAPSESLRALWPAGEKEAQQRLAQFADEQIHFYQDERDLPAKPGTSQLSTYLAAGVISPRQCLHAALHSNNGEFESGSPGVFTWITELLWREFYKHILVGYPRVSRHRAFRPETEYLPWRNAPDELAAWKQGRTGFPIIDAAIAQLLETGWMHNRLRMVVAMFLTKNLLIDWREGERFFMQHLIDGDLAANNGGWQWSSSTGTDSVPYFRIFNPLTQSERFDPEGRFIKHWLPQLADLNKKQVHNPASIGGLFGVANYPAPMVNLSQSRERALSAFKSLPSRQLLEVSHG</sequence>
<evidence type="ECO:0000259" key="6">
    <source>
        <dbReference type="PROSITE" id="PS51645"/>
    </source>
</evidence>
<evidence type="ECO:0000313" key="8">
    <source>
        <dbReference type="Proteomes" id="UP000182058"/>
    </source>
</evidence>
<dbReference type="Pfam" id="PF00875">
    <property type="entry name" value="DNA_photolyase"/>
    <property type="match status" value="1"/>
</dbReference>
<dbReference type="SUPFAM" id="SSF48173">
    <property type="entry name" value="Cryptochrome/photolyase FAD-binding domain"/>
    <property type="match status" value="1"/>
</dbReference>
<accession>A0ABY0WA41</accession>
<dbReference type="InterPro" id="IPR036155">
    <property type="entry name" value="Crypto/Photolyase_N_sf"/>
</dbReference>
<dbReference type="PRINTS" id="PR00147">
    <property type="entry name" value="DNAPHOTLYASE"/>
</dbReference>
<comment type="cofactor">
    <cofactor evidence="1">
        <name>(6R)-5,10-methylene-5,6,7,8-tetrahydrofolate</name>
        <dbReference type="ChEBI" id="CHEBI:15636"/>
    </cofactor>
</comment>
<gene>
    <name evidence="7" type="ORF">SAMN04490201_4794</name>
</gene>
<dbReference type="Pfam" id="PF03441">
    <property type="entry name" value="FAD_binding_7"/>
    <property type="match status" value="1"/>
</dbReference>
<dbReference type="InterPro" id="IPR005101">
    <property type="entry name" value="Cryptochr/Photolyase_FAD-bd"/>
</dbReference>
<dbReference type="SUPFAM" id="SSF52425">
    <property type="entry name" value="Cryptochrome/photolyase, N-terminal domain"/>
    <property type="match status" value="1"/>
</dbReference>
<evidence type="ECO:0000256" key="1">
    <source>
        <dbReference type="ARBA" id="ARBA00001932"/>
    </source>
</evidence>
<evidence type="ECO:0000256" key="2">
    <source>
        <dbReference type="ARBA" id="ARBA00001974"/>
    </source>
</evidence>
<dbReference type="GeneID" id="96622298"/>
<dbReference type="PANTHER" id="PTHR11455">
    <property type="entry name" value="CRYPTOCHROME"/>
    <property type="match status" value="1"/>
</dbReference>
<dbReference type="PANTHER" id="PTHR11455:SF9">
    <property type="entry name" value="CRYPTOCHROME CIRCADIAN CLOCK 5 ISOFORM X1"/>
    <property type="match status" value="1"/>
</dbReference>
<keyword evidence="5" id="KW-0157">Chromophore</keyword>
<dbReference type="Gene3D" id="1.25.40.80">
    <property type="match status" value="1"/>
</dbReference>
<keyword evidence="3 5" id="KW-0285">Flavoprotein</keyword>
<dbReference type="InterPro" id="IPR006050">
    <property type="entry name" value="DNA_photolyase_N"/>
</dbReference>
<protein>
    <submittedName>
        <fullName evidence="7">Deoxyribodipyrimidine photo-lyase</fullName>
    </submittedName>
</protein>
<dbReference type="Gene3D" id="3.40.50.620">
    <property type="entry name" value="HUPs"/>
    <property type="match status" value="1"/>
</dbReference>
<dbReference type="PROSITE" id="PS51645">
    <property type="entry name" value="PHR_CRY_ALPHA_BETA"/>
    <property type="match status" value="1"/>
</dbReference>
<proteinExistence type="inferred from homology"/>
<dbReference type="NCBIfam" id="NF007955">
    <property type="entry name" value="PRK10674.1"/>
    <property type="match status" value="1"/>
</dbReference>